<feature type="region of interest" description="Disordered" evidence="1">
    <location>
        <begin position="41"/>
        <end position="68"/>
    </location>
</feature>
<dbReference type="InParanoid" id="K3XU72"/>
<reference evidence="3" key="1">
    <citation type="journal article" date="2012" name="Nat. Biotechnol.">
        <title>Reference genome sequence of the model plant Setaria.</title>
        <authorList>
            <person name="Bennetzen J.L."/>
            <person name="Schmutz J."/>
            <person name="Wang H."/>
            <person name="Percifield R."/>
            <person name="Hawkins J."/>
            <person name="Pontaroli A.C."/>
            <person name="Estep M."/>
            <person name="Feng L."/>
            <person name="Vaughn J.N."/>
            <person name="Grimwood J."/>
            <person name="Jenkins J."/>
            <person name="Barry K."/>
            <person name="Lindquist E."/>
            <person name="Hellsten U."/>
            <person name="Deshpande S."/>
            <person name="Wang X."/>
            <person name="Wu X."/>
            <person name="Mitros T."/>
            <person name="Triplett J."/>
            <person name="Yang X."/>
            <person name="Ye C.Y."/>
            <person name="Mauro-Herrera M."/>
            <person name="Wang L."/>
            <person name="Li P."/>
            <person name="Sharma M."/>
            <person name="Sharma R."/>
            <person name="Ronald P.C."/>
            <person name="Panaud O."/>
            <person name="Kellogg E.A."/>
            <person name="Brutnell T.P."/>
            <person name="Doust A.N."/>
            <person name="Tuskan G.A."/>
            <person name="Rokhsar D."/>
            <person name="Devos K.M."/>
        </authorList>
    </citation>
    <scope>NUCLEOTIDE SEQUENCE [LARGE SCALE GENOMIC DNA]</scope>
    <source>
        <strain evidence="3">cv. Yugu1</strain>
    </source>
</reference>
<organism evidence="2 3">
    <name type="scientific">Setaria italica</name>
    <name type="common">Foxtail millet</name>
    <name type="synonym">Panicum italicum</name>
    <dbReference type="NCBI Taxonomy" id="4555"/>
    <lineage>
        <taxon>Eukaryota</taxon>
        <taxon>Viridiplantae</taxon>
        <taxon>Streptophyta</taxon>
        <taxon>Embryophyta</taxon>
        <taxon>Tracheophyta</taxon>
        <taxon>Spermatophyta</taxon>
        <taxon>Magnoliopsida</taxon>
        <taxon>Liliopsida</taxon>
        <taxon>Poales</taxon>
        <taxon>Poaceae</taxon>
        <taxon>PACMAD clade</taxon>
        <taxon>Panicoideae</taxon>
        <taxon>Panicodae</taxon>
        <taxon>Paniceae</taxon>
        <taxon>Cenchrinae</taxon>
        <taxon>Setaria</taxon>
    </lineage>
</organism>
<accession>K3XU72</accession>
<dbReference type="HOGENOM" id="CLU_2798791_0_0_1"/>
<sequence>MRTCTVHVRAHCTHRGPARRSSLSRYPCCPQDSAAEIDRARSVQVRRGHSRRWPVVAAPGRPAGRGSL</sequence>
<evidence type="ECO:0000313" key="2">
    <source>
        <dbReference type="EnsemblPlants" id="KQL07734"/>
    </source>
</evidence>
<dbReference type="Proteomes" id="UP000004995">
    <property type="component" value="Unassembled WGS sequence"/>
</dbReference>
<evidence type="ECO:0000256" key="1">
    <source>
        <dbReference type="SAM" id="MobiDB-lite"/>
    </source>
</evidence>
<dbReference type="AlphaFoldDB" id="K3XU72"/>
<dbReference type="EMBL" id="AGNK02003369">
    <property type="status" value="NOT_ANNOTATED_CDS"/>
    <property type="molecule type" value="Genomic_DNA"/>
</dbReference>
<protein>
    <submittedName>
        <fullName evidence="2">Uncharacterized protein</fullName>
    </submittedName>
</protein>
<evidence type="ECO:0000313" key="3">
    <source>
        <dbReference type="Proteomes" id="UP000004995"/>
    </source>
</evidence>
<keyword evidence="3" id="KW-1185">Reference proteome</keyword>
<proteinExistence type="predicted"/>
<dbReference type="EnsemblPlants" id="KQL07734">
    <property type="protein sequence ID" value="KQL07734"/>
    <property type="gene ID" value="SETIT_005479mg"/>
</dbReference>
<dbReference type="Gramene" id="KQL07734">
    <property type="protein sequence ID" value="KQL07734"/>
    <property type="gene ID" value="SETIT_005479mg"/>
</dbReference>
<reference evidence="2" key="2">
    <citation type="submission" date="2018-08" db="UniProtKB">
        <authorList>
            <consortium name="EnsemblPlants"/>
        </authorList>
    </citation>
    <scope>IDENTIFICATION</scope>
    <source>
        <strain evidence="2">Yugu1</strain>
    </source>
</reference>
<name>K3XU72_SETIT</name>